<keyword evidence="3" id="KW-1185">Reference proteome</keyword>
<sequence>MSAATHQAGGPALQDPAELLRFARKSVACLTPPTAAAAAAAFGSAAATPNLSAEGASTHSLSLTLSGVAVLRLSMGQVLACDGELADVNLLQAVVPHLLALARDVSCALDRAPGNPADALTPPSPGGGGGGGGAAVAPPTSDGFRGFSVTFGPSRIAVSPLDPSQPDTVAVALFRKV</sequence>
<reference evidence="2" key="1">
    <citation type="submission" date="2013-04" db="EMBL/GenBank/DDBJ databases">
        <title>The Genome Sequence of Fonticula alba ATCC 38817.</title>
        <authorList>
            <consortium name="The Broad Institute Genomics Platform"/>
            <person name="Russ C."/>
            <person name="Cuomo C."/>
            <person name="Burger G."/>
            <person name="Gray M.W."/>
            <person name="Holland P.W.H."/>
            <person name="King N."/>
            <person name="Lang F.B.F."/>
            <person name="Roger A.J."/>
            <person name="Ruiz-Trillo I."/>
            <person name="Brown M."/>
            <person name="Walker B."/>
            <person name="Young S."/>
            <person name="Zeng Q."/>
            <person name="Gargeya S."/>
            <person name="Fitzgerald M."/>
            <person name="Haas B."/>
            <person name="Abouelleil A."/>
            <person name="Allen A.W."/>
            <person name="Alvarado L."/>
            <person name="Arachchi H.M."/>
            <person name="Berlin A.M."/>
            <person name="Chapman S.B."/>
            <person name="Gainer-Dewar J."/>
            <person name="Goldberg J."/>
            <person name="Griggs A."/>
            <person name="Gujja S."/>
            <person name="Hansen M."/>
            <person name="Howarth C."/>
            <person name="Imamovic A."/>
            <person name="Ireland A."/>
            <person name="Larimer J."/>
            <person name="McCowan C."/>
            <person name="Murphy C."/>
            <person name="Pearson M."/>
            <person name="Poon T.W."/>
            <person name="Priest M."/>
            <person name="Roberts A."/>
            <person name="Saif S."/>
            <person name="Shea T."/>
            <person name="Sisk P."/>
            <person name="Sykes S."/>
            <person name="Wortman J."/>
            <person name="Nusbaum C."/>
            <person name="Birren B."/>
        </authorList>
    </citation>
    <scope>NUCLEOTIDE SEQUENCE [LARGE SCALE GENOMIC DNA]</scope>
    <source>
        <strain evidence="2">ATCC 38817</strain>
    </source>
</reference>
<name>A0A058Z914_FONAL</name>
<dbReference type="RefSeq" id="XP_009495588.1">
    <property type="nucleotide sequence ID" value="XM_009497313.1"/>
</dbReference>
<proteinExistence type="predicted"/>
<evidence type="ECO:0000313" key="2">
    <source>
        <dbReference type="EMBL" id="KCV69982.1"/>
    </source>
</evidence>
<dbReference type="EMBL" id="KB932205">
    <property type="protein sequence ID" value="KCV69982.1"/>
    <property type="molecule type" value="Genomic_DNA"/>
</dbReference>
<evidence type="ECO:0000313" key="3">
    <source>
        <dbReference type="Proteomes" id="UP000030693"/>
    </source>
</evidence>
<dbReference type="GeneID" id="20528172"/>
<gene>
    <name evidence="2" type="ORF">H696_03447</name>
</gene>
<organism evidence="2">
    <name type="scientific">Fonticula alba</name>
    <name type="common">Slime mold</name>
    <dbReference type="NCBI Taxonomy" id="691883"/>
    <lineage>
        <taxon>Eukaryota</taxon>
        <taxon>Rotosphaerida</taxon>
        <taxon>Fonticulaceae</taxon>
        <taxon>Fonticula</taxon>
    </lineage>
</organism>
<evidence type="ECO:0000256" key="1">
    <source>
        <dbReference type="SAM" id="MobiDB-lite"/>
    </source>
</evidence>
<protein>
    <submittedName>
        <fullName evidence="2">Uncharacterized protein</fullName>
    </submittedName>
</protein>
<dbReference type="AlphaFoldDB" id="A0A058Z914"/>
<feature type="region of interest" description="Disordered" evidence="1">
    <location>
        <begin position="114"/>
        <end position="140"/>
    </location>
</feature>
<accession>A0A058Z914</accession>
<dbReference type="Proteomes" id="UP000030693">
    <property type="component" value="Unassembled WGS sequence"/>
</dbReference>